<accession>A0ABU3L9M0</accession>
<gene>
    <name evidence="1" type="primary">gntA</name>
    <name evidence="1" type="ORF">RQM65_17335</name>
</gene>
<proteinExistence type="predicted"/>
<dbReference type="Proteomes" id="UP001250656">
    <property type="component" value="Unassembled WGS sequence"/>
</dbReference>
<evidence type="ECO:0000313" key="2">
    <source>
        <dbReference type="Proteomes" id="UP001250656"/>
    </source>
</evidence>
<dbReference type="PANTHER" id="PTHR40045">
    <property type="entry name" value="YCGG FAMILY PROTEIN"/>
    <property type="match status" value="1"/>
</dbReference>
<reference evidence="1 2" key="1">
    <citation type="submission" date="2023-09" db="EMBL/GenBank/DDBJ databases">
        <title>Novel taxa isolated from Blanes Bay.</title>
        <authorList>
            <person name="Rey-Velasco X."/>
            <person name="Lucena T."/>
        </authorList>
    </citation>
    <scope>NUCLEOTIDE SEQUENCE [LARGE SCALE GENOMIC DNA]</scope>
    <source>
        <strain evidence="1 2">S334</strain>
    </source>
</reference>
<name>A0ABU3L9M0_9FLAO</name>
<dbReference type="EMBL" id="JAVTTP010000001">
    <property type="protein sequence ID" value="MDT7830435.1"/>
    <property type="molecule type" value="Genomic_DNA"/>
</dbReference>
<dbReference type="InterPro" id="IPR014988">
    <property type="entry name" value="Uncharacterised_YqcI/YcgG"/>
</dbReference>
<keyword evidence="2" id="KW-1185">Reference proteome</keyword>
<organism evidence="1 2">
    <name type="scientific">Pricia mediterranea</name>
    <dbReference type="NCBI Taxonomy" id="3076079"/>
    <lineage>
        <taxon>Bacteria</taxon>
        <taxon>Pseudomonadati</taxon>
        <taxon>Bacteroidota</taxon>
        <taxon>Flavobacteriia</taxon>
        <taxon>Flavobacteriales</taxon>
        <taxon>Flavobacteriaceae</taxon>
        <taxon>Pricia</taxon>
    </lineage>
</organism>
<protein>
    <submittedName>
        <fullName evidence="1">Guanitoxin biosynthesis heme-dependent pre-guanitoxin N-hydroxylase GntA</fullName>
    </submittedName>
</protein>
<dbReference type="RefSeq" id="WP_314016696.1">
    <property type="nucleotide sequence ID" value="NZ_JAVTTP010000001.1"/>
</dbReference>
<comment type="caution">
    <text evidence="1">The sequence shown here is derived from an EMBL/GenBank/DDBJ whole genome shotgun (WGS) entry which is preliminary data.</text>
</comment>
<evidence type="ECO:0000313" key="1">
    <source>
        <dbReference type="EMBL" id="MDT7830435.1"/>
    </source>
</evidence>
<sequence length="248" mass="28394">MELVTDNPYETEDGRRYYVDADTDMHIGRNKELRSEFMEFVLQDGYPCVGAQAAVNGDTFSIGDFESMDNPNTPKNLAYGLTEYLRAMKDAPSNFLTYVAIFPESGFSNEKAFEEALWELLGQLNTEDAKHSNWCQRYSSDPNKKDFSFCFGGEGFFIVGLHPGSSRKARRFKYPAIAFNLQLQFDNLRENGRFDLMRNAIRERELAFQGSINPMLADFDEGLQAPQYSGRKLGPEWKCPFIAQKEKK</sequence>
<dbReference type="PANTHER" id="PTHR40045:SF1">
    <property type="entry name" value="YQCI_YCGG FAMILY PROTEIN"/>
    <property type="match status" value="1"/>
</dbReference>
<dbReference type="Pfam" id="PF08892">
    <property type="entry name" value="YqcI_YcgG"/>
    <property type="match status" value="1"/>
</dbReference>
<dbReference type="NCBIfam" id="NF041366">
    <property type="entry name" value="GntA_guanitoxin"/>
    <property type="match status" value="1"/>
</dbReference>